<dbReference type="Proteomes" id="UP000230002">
    <property type="component" value="Unassembled WGS sequence"/>
</dbReference>
<reference evidence="1 2" key="1">
    <citation type="journal article" date="2015" name="Sci. Rep.">
        <title>Chromosome-level genome map provides insights into diverse defense mechanisms in the medicinal fungus Ganoderma sinense.</title>
        <authorList>
            <person name="Zhu Y."/>
            <person name="Xu J."/>
            <person name="Sun C."/>
            <person name="Zhou S."/>
            <person name="Xu H."/>
            <person name="Nelson D.R."/>
            <person name="Qian J."/>
            <person name="Song J."/>
            <person name="Luo H."/>
            <person name="Xiang L."/>
            <person name="Li Y."/>
            <person name="Xu Z."/>
            <person name="Ji A."/>
            <person name="Wang L."/>
            <person name="Lu S."/>
            <person name="Hayward A."/>
            <person name="Sun W."/>
            <person name="Li X."/>
            <person name="Schwartz D.C."/>
            <person name="Wang Y."/>
            <person name="Chen S."/>
        </authorList>
    </citation>
    <scope>NUCLEOTIDE SEQUENCE [LARGE SCALE GENOMIC DNA]</scope>
    <source>
        <strain evidence="1 2">ZZ0214-1</strain>
    </source>
</reference>
<gene>
    <name evidence="1" type="ORF">GSI_04781</name>
</gene>
<keyword evidence="2" id="KW-1185">Reference proteome</keyword>
<comment type="caution">
    <text evidence="1">The sequence shown here is derived from an EMBL/GenBank/DDBJ whole genome shotgun (WGS) entry which is preliminary data.</text>
</comment>
<evidence type="ECO:0000313" key="1">
    <source>
        <dbReference type="EMBL" id="PIL33330.1"/>
    </source>
</evidence>
<name>A0A2G8SHU9_9APHY</name>
<evidence type="ECO:0000313" key="2">
    <source>
        <dbReference type="Proteomes" id="UP000230002"/>
    </source>
</evidence>
<accession>A0A2G8SHU9</accession>
<protein>
    <submittedName>
        <fullName evidence="1">Uncharacterized protein</fullName>
    </submittedName>
</protein>
<organism evidence="1 2">
    <name type="scientific">Ganoderma sinense ZZ0214-1</name>
    <dbReference type="NCBI Taxonomy" id="1077348"/>
    <lineage>
        <taxon>Eukaryota</taxon>
        <taxon>Fungi</taxon>
        <taxon>Dikarya</taxon>
        <taxon>Basidiomycota</taxon>
        <taxon>Agaricomycotina</taxon>
        <taxon>Agaricomycetes</taxon>
        <taxon>Polyporales</taxon>
        <taxon>Polyporaceae</taxon>
        <taxon>Ganoderma</taxon>
    </lineage>
</organism>
<dbReference type="AlphaFoldDB" id="A0A2G8SHU9"/>
<dbReference type="EMBL" id="AYKW01000008">
    <property type="protein sequence ID" value="PIL33330.1"/>
    <property type="molecule type" value="Genomic_DNA"/>
</dbReference>
<sequence length="160" mass="17190">MPLDGRLGTTSGASSSSGLSSVFKMSRSFASRMLGMLERLRPVEHPDKFIKSLPLDADARIFGPPSLGKTSCDAMAVACNMLPVLVLGDTLGMPSEPPNAFEAAQSLCGTGSPTAWQKSRRDAVWPRTDGITTGVTADGHLRECERPPSMYRVGSDRYRQ</sequence>
<proteinExistence type="predicted"/>